<dbReference type="GO" id="GO:0006508">
    <property type="term" value="P:proteolysis"/>
    <property type="evidence" value="ECO:0007669"/>
    <property type="project" value="UniProtKB-KW"/>
</dbReference>
<protein>
    <recommendedName>
        <fullName evidence="5">Peptidase S8/S53 domain-containing protein</fullName>
    </recommendedName>
</protein>
<dbReference type="InterPro" id="IPR013783">
    <property type="entry name" value="Ig-like_fold"/>
</dbReference>
<reference evidence="6" key="1">
    <citation type="journal article" date="2015" name="Nature">
        <title>Complex archaea that bridge the gap between prokaryotes and eukaryotes.</title>
        <authorList>
            <person name="Spang A."/>
            <person name="Saw J.H."/>
            <person name="Jorgensen S.L."/>
            <person name="Zaremba-Niedzwiedzka K."/>
            <person name="Martijn J."/>
            <person name="Lind A.E."/>
            <person name="van Eijk R."/>
            <person name="Schleper C."/>
            <person name="Guy L."/>
            <person name="Ettema T.J."/>
        </authorList>
    </citation>
    <scope>NUCLEOTIDE SEQUENCE</scope>
</reference>
<dbReference type="CDD" id="cd04077">
    <property type="entry name" value="Peptidases_S8_PCSK9_ProteinaseK_like"/>
    <property type="match status" value="1"/>
</dbReference>
<proteinExistence type="inferred from homology"/>
<dbReference type="Gene3D" id="2.60.40.10">
    <property type="entry name" value="Immunoglobulins"/>
    <property type="match status" value="1"/>
</dbReference>
<feature type="non-terminal residue" evidence="6">
    <location>
        <position position="489"/>
    </location>
</feature>
<dbReference type="InterPro" id="IPR034193">
    <property type="entry name" value="PCSK9_ProteinaseK-like"/>
</dbReference>
<dbReference type="GO" id="GO:0005615">
    <property type="term" value="C:extracellular space"/>
    <property type="evidence" value="ECO:0007669"/>
    <property type="project" value="TreeGrafter"/>
</dbReference>
<comment type="similarity">
    <text evidence="1">Belongs to the peptidase S8 family.</text>
</comment>
<accession>A0A0F9AVC5</accession>
<dbReference type="InterPro" id="IPR000209">
    <property type="entry name" value="Peptidase_S8/S53_dom"/>
</dbReference>
<dbReference type="Pfam" id="PF00082">
    <property type="entry name" value="Peptidase_S8"/>
    <property type="match status" value="1"/>
</dbReference>
<keyword evidence="4" id="KW-0720">Serine protease</keyword>
<dbReference type="PRINTS" id="PR00723">
    <property type="entry name" value="SUBTILISIN"/>
</dbReference>
<dbReference type="PROSITE" id="PS51892">
    <property type="entry name" value="SUBTILASE"/>
    <property type="match status" value="1"/>
</dbReference>
<keyword evidence="3" id="KW-0378">Hydrolase</keyword>
<evidence type="ECO:0000259" key="5">
    <source>
        <dbReference type="Pfam" id="PF00082"/>
    </source>
</evidence>
<dbReference type="PANTHER" id="PTHR43806">
    <property type="entry name" value="PEPTIDASE S8"/>
    <property type="match status" value="1"/>
</dbReference>
<dbReference type="InterPro" id="IPR023828">
    <property type="entry name" value="Peptidase_S8_Ser-AS"/>
</dbReference>
<dbReference type="InterPro" id="IPR015500">
    <property type="entry name" value="Peptidase_S8_subtilisin-rel"/>
</dbReference>
<evidence type="ECO:0000256" key="1">
    <source>
        <dbReference type="ARBA" id="ARBA00011073"/>
    </source>
</evidence>
<evidence type="ECO:0000256" key="2">
    <source>
        <dbReference type="ARBA" id="ARBA00022670"/>
    </source>
</evidence>
<dbReference type="InterPro" id="IPR050131">
    <property type="entry name" value="Peptidase_S8_subtilisin-like"/>
</dbReference>
<dbReference type="InterPro" id="IPR036852">
    <property type="entry name" value="Peptidase_S8/S53_dom_sf"/>
</dbReference>
<dbReference type="PROSITE" id="PS00137">
    <property type="entry name" value="SUBTILASE_HIS"/>
    <property type="match status" value="1"/>
</dbReference>
<sequence>AYIIDSGAIFNHIEFEGRISPVDKIGFPGTPFDPFSTGGVDEFGHGTHVAGIIGSKTFGVAKKVVMKTAKVFNRTGFTTSGTIIAAIDAVIDDYINSGKPPSLCNMSLGASVVPASPETSVETAVLAMIAEGITVVVAAGNNNADVENFQPARLTEVVTVGAVDDVDSRAVFSNFGNSEGSVLNPGGEFGTFDDAASNTGAAVDVFAPGTNVISTWIPESGSVDGVNTLSGTSMASPIVAGIAALILENAPTALPSLVQSDIVNCATPGKVTNIPVGTTDKLAFIKFHDHVIEWITPPGNLDHFEGQTLNIQLEAIGVTGNPVNFSLLSGVLPGGISLSGSGVLSGVATPVTVDTISNFTIRAFDTTGVFADQNFSITIVDNPLPPVWQTAPDLGAVEEGGTIAIQLTAISLNNAPIVYSGSLPHGWFVSTTGFVTGIAPLVVNVDFETSFTVTADDGILSTPQTFLITITQNDDRLPPAEPRWITEEG</sequence>
<dbReference type="PANTHER" id="PTHR43806:SF11">
    <property type="entry name" value="CEREVISIN-RELATED"/>
    <property type="match status" value="1"/>
</dbReference>
<dbReference type="SUPFAM" id="SSF52743">
    <property type="entry name" value="Subtilisin-like"/>
    <property type="match status" value="1"/>
</dbReference>
<organism evidence="6">
    <name type="scientific">marine sediment metagenome</name>
    <dbReference type="NCBI Taxonomy" id="412755"/>
    <lineage>
        <taxon>unclassified sequences</taxon>
        <taxon>metagenomes</taxon>
        <taxon>ecological metagenomes</taxon>
    </lineage>
</organism>
<dbReference type="GO" id="GO:0004252">
    <property type="term" value="F:serine-type endopeptidase activity"/>
    <property type="evidence" value="ECO:0007669"/>
    <property type="project" value="InterPro"/>
</dbReference>
<dbReference type="EMBL" id="LAZR01040872">
    <property type="protein sequence ID" value="KKL13395.1"/>
    <property type="molecule type" value="Genomic_DNA"/>
</dbReference>
<feature type="domain" description="Peptidase S8/S53" evidence="5">
    <location>
        <begin position="3"/>
        <end position="269"/>
    </location>
</feature>
<evidence type="ECO:0000256" key="4">
    <source>
        <dbReference type="ARBA" id="ARBA00022825"/>
    </source>
</evidence>
<comment type="caution">
    <text evidence="6">The sequence shown here is derived from an EMBL/GenBank/DDBJ whole genome shotgun (WGS) entry which is preliminary data.</text>
</comment>
<dbReference type="AlphaFoldDB" id="A0A0F9AVC5"/>
<evidence type="ECO:0000256" key="3">
    <source>
        <dbReference type="ARBA" id="ARBA00022801"/>
    </source>
</evidence>
<feature type="non-terminal residue" evidence="6">
    <location>
        <position position="1"/>
    </location>
</feature>
<gene>
    <name evidence="6" type="ORF">LCGC14_2526190</name>
</gene>
<dbReference type="InterPro" id="IPR022398">
    <property type="entry name" value="Peptidase_S8_His-AS"/>
</dbReference>
<dbReference type="PROSITE" id="PS00138">
    <property type="entry name" value="SUBTILASE_SER"/>
    <property type="match status" value="1"/>
</dbReference>
<dbReference type="Gene3D" id="3.40.50.200">
    <property type="entry name" value="Peptidase S8/S53 domain"/>
    <property type="match status" value="1"/>
</dbReference>
<keyword evidence="2" id="KW-0645">Protease</keyword>
<name>A0A0F9AVC5_9ZZZZ</name>
<dbReference type="Pfam" id="PF05345">
    <property type="entry name" value="He_PIG"/>
    <property type="match status" value="1"/>
</dbReference>
<evidence type="ECO:0000313" key="6">
    <source>
        <dbReference type="EMBL" id="KKL13395.1"/>
    </source>
</evidence>